<sequence length="250" mass="26672">MQLFIRTIGAKYRKSFLGYFWMIFPAILVSGGVSMASGAGVINPGEVGLPYLLFAFLGTLIWQVFAEAFEVPFQAFQGARTYLTRVNFPRGAVVLAQTYESLITMAVRLGLSLLLVAVFHGITVTGIALMVIGFVGALLLGIGLGLLLTPFMLLFADLHNTVKLILSYGMFLTPAVYIPKEPGLFATVVNGNPIAPLMQVVRDGAASSVLNVPLALGVSLVTAMVLIVVGMALLRLAAPIVIERMLLGGR</sequence>
<dbReference type="Proteomes" id="UP001056132">
    <property type="component" value="Chromosome 1"/>
</dbReference>
<gene>
    <name evidence="5" type="ORF">M5D45_12865</name>
</gene>
<dbReference type="AlphaFoldDB" id="A0AAE9HXX1"/>
<keyword evidence="4" id="KW-0812">Transmembrane</keyword>
<feature type="transmembrane region" description="Helical" evidence="4">
    <location>
        <begin position="20"/>
        <end position="42"/>
    </location>
</feature>
<evidence type="ECO:0000256" key="4">
    <source>
        <dbReference type="SAM" id="Phobius"/>
    </source>
</evidence>
<keyword evidence="3" id="KW-0813">Transport</keyword>
<comment type="subcellular location">
    <subcellularLocation>
        <location evidence="1">Cell inner membrane</location>
        <topology evidence="1">Multi-pass membrane protein</topology>
    </subcellularLocation>
</comment>
<reference evidence="5" key="2">
    <citation type="submission" date="2022-05" db="EMBL/GenBank/DDBJ databases">
        <authorList>
            <person name="Kunte H.-J."/>
        </authorList>
    </citation>
    <scope>NUCLEOTIDE SEQUENCE</scope>
    <source>
        <strain evidence="5">G5</strain>
    </source>
</reference>
<feature type="transmembrane region" description="Helical" evidence="4">
    <location>
        <begin position="128"/>
        <end position="149"/>
    </location>
</feature>
<evidence type="ECO:0000256" key="2">
    <source>
        <dbReference type="ARBA" id="ARBA00007783"/>
    </source>
</evidence>
<proteinExistence type="inferred from homology"/>
<feature type="transmembrane region" description="Helical" evidence="4">
    <location>
        <begin position="214"/>
        <end position="237"/>
    </location>
</feature>
<keyword evidence="4" id="KW-0472">Membrane</keyword>
<evidence type="ECO:0000313" key="5">
    <source>
        <dbReference type="EMBL" id="URF03414.1"/>
    </source>
</evidence>
<name>A0AAE9HXX1_9BURK</name>
<dbReference type="RefSeq" id="WP_250024742.1">
    <property type="nucleotide sequence ID" value="NZ_CP097330.1"/>
</dbReference>
<protein>
    <recommendedName>
        <fullName evidence="7">ABC-2 type transporter domain-containing protein</fullName>
    </recommendedName>
</protein>
<dbReference type="GO" id="GO:0015920">
    <property type="term" value="P:lipopolysaccharide transport"/>
    <property type="evidence" value="ECO:0007669"/>
    <property type="project" value="TreeGrafter"/>
</dbReference>
<dbReference type="PANTHER" id="PTHR30413:SF8">
    <property type="entry name" value="TRANSPORT PERMEASE PROTEIN"/>
    <property type="match status" value="1"/>
</dbReference>
<evidence type="ECO:0000313" key="6">
    <source>
        <dbReference type="Proteomes" id="UP001056132"/>
    </source>
</evidence>
<organism evidence="5 6">
    <name type="scientific">Cupriavidus campinensis</name>
    <dbReference type="NCBI Taxonomy" id="151783"/>
    <lineage>
        <taxon>Bacteria</taxon>
        <taxon>Pseudomonadati</taxon>
        <taxon>Pseudomonadota</taxon>
        <taxon>Betaproteobacteria</taxon>
        <taxon>Burkholderiales</taxon>
        <taxon>Burkholderiaceae</taxon>
        <taxon>Cupriavidus</taxon>
    </lineage>
</organism>
<evidence type="ECO:0000256" key="3">
    <source>
        <dbReference type="ARBA" id="ARBA00022448"/>
    </source>
</evidence>
<accession>A0AAE9HXX1</accession>
<reference evidence="5" key="1">
    <citation type="journal article" date="2022" name="Microbiol. Resour. Announc.">
        <title>Genome Sequence of Cupriavidus campinensis Strain G5, a Member of a Bacterial Consortium Capable of Polyethylene Degradation.</title>
        <authorList>
            <person name="Schneider B."/>
            <person name="Pfeiffer F."/>
            <person name="Dyall-Smith M."/>
            <person name="Kunte H.J."/>
        </authorList>
    </citation>
    <scope>NUCLEOTIDE SEQUENCE</scope>
    <source>
        <strain evidence="5">G5</strain>
    </source>
</reference>
<dbReference type="EMBL" id="CP097330">
    <property type="protein sequence ID" value="URF03414.1"/>
    <property type="molecule type" value="Genomic_DNA"/>
</dbReference>
<feature type="transmembrane region" description="Helical" evidence="4">
    <location>
        <begin position="102"/>
        <end position="122"/>
    </location>
</feature>
<comment type="similarity">
    <text evidence="2">Belongs to the ABC-2 integral membrane protein family.</text>
</comment>
<dbReference type="GO" id="GO:0005886">
    <property type="term" value="C:plasma membrane"/>
    <property type="evidence" value="ECO:0007669"/>
    <property type="project" value="UniProtKB-SubCell"/>
</dbReference>
<evidence type="ECO:0008006" key="7">
    <source>
        <dbReference type="Google" id="ProtNLM"/>
    </source>
</evidence>
<dbReference type="PANTHER" id="PTHR30413">
    <property type="entry name" value="INNER MEMBRANE TRANSPORT PERMEASE"/>
    <property type="match status" value="1"/>
</dbReference>
<dbReference type="KEGG" id="ccam:M5D45_12865"/>
<evidence type="ECO:0000256" key="1">
    <source>
        <dbReference type="ARBA" id="ARBA00004429"/>
    </source>
</evidence>
<keyword evidence="4" id="KW-1133">Transmembrane helix</keyword>
<feature type="transmembrane region" description="Helical" evidence="4">
    <location>
        <begin position="48"/>
        <end position="66"/>
    </location>
</feature>